<comment type="caution">
    <text evidence="2">The sequence shown here is derived from an EMBL/GenBank/DDBJ whole genome shotgun (WGS) entry which is preliminary data.</text>
</comment>
<gene>
    <name evidence="2" type="ORF">TeGR_g1678</name>
</gene>
<dbReference type="InterPro" id="IPR029063">
    <property type="entry name" value="SAM-dependent_MTases_sf"/>
</dbReference>
<dbReference type="PANTHER" id="PTHR14614:SF98">
    <property type="entry name" value="S-ADENOSYL-L-METHIONINE-DEPENDENT METHYLTRANSFERASES SUPERFAMILY PROTEIN"/>
    <property type="match status" value="1"/>
</dbReference>
<feature type="region of interest" description="Disordered" evidence="1">
    <location>
        <begin position="308"/>
        <end position="350"/>
    </location>
</feature>
<dbReference type="Pfam" id="PF10294">
    <property type="entry name" value="Methyltransf_16"/>
    <property type="match status" value="1"/>
</dbReference>
<feature type="region of interest" description="Disordered" evidence="1">
    <location>
        <begin position="1"/>
        <end position="20"/>
    </location>
</feature>
<feature type="compositionally biased region" description="Basic and acidic residues" evidence="1">
    <location>
        <begin position="309"/>
        <end position="350"/>
    </location>
</feature>
<keyword evidence="3" id="KW-1185">Reference proteome</keyword>
<evidence type="ECO:0000313" key="3">
    <source>
        <dbReference type="Proteomes" id="UP001165060"/>
    </source>
</evidence>
<feature type="region of interest" description="Disordered" evidence="1">
    <location>
        <begin position="64"/>
        <end position="89"/>
    </location>
</feature>
<name>A0ABQ6N7T1_9STRA</name>
<protein>
    <submittedName>
        <fullName evidence="2">Uncharacterized protein</fullName>
    </submittedName>
</protein>
<evidence type="ECO:0000256" key="1">
    <source>
        <dbReference type="SAM" id="MobiDB-lite"/>
    </source>
</evidence>
<dbReference type="Proteomes" id="UP001165060">
    <property type="component" value="Unassembled WGS sequence"/>
</dbReference>
<sequence length="350" mass="37739">MEQTPGMVKLEGENGGPPTEAMDYDLLLDTVSPPSSPTPSTLDALYSPLFFELANAPTIRYACATADDDDSDGGEGEGEAEAEGGQGKVPRHVVVSQDTNAAETTGGIVWESGYLLTRYLLSLPGFQGLTMLDVGSGPGLLGLACAASKGLRKTVLSECEQKGEDGGETGALPLLRRNVDRYNGALGGDQAGGAKAKAVALDWLAPREAYEGEFDFVTGSDVIFNEALSRPLLETLSLYTKSKKRGGICYLCCQVRCEAAHDKLLGEGGEWFDEVQEISEEVWAVEGCEWGKGGGCRVWRMVGGKKRLGHNEKVKKKEERKEKKNNERREKRRREEGGGRAEGVKKEAKT</sequence>
<organism evidence="2 3">
    <name type="scientific">Tetraparma gracilis</name>
    <dbReference type="NCBI Taxonomy" id="2962635"/>
    <lineage>
        <taxon>Eukaryota</taxon>
        <taxon>Sar</taxon>
        <taxon>Stramenopiles</taxon>
        <taxon>Ochrophyta</taxon>
        <taxon>Bolidophyceae</taxon>
        <taxon>Parmales</taxon>
        <taxon>Triparmaceae</taxon>
        <taxon>Tetraparma</taxon>
    </lineage>
</organism>
<feature type="compositionally biased region" description="Acidic residues" evidence="1">
    <location>
        <begin position="66"/>
        <end position="82"/>
    </location>
</feature>
<dbReference type="Gene3D" id="3.40.50.150">
    <property type="entry name" value="Vaccinia Virus protein VP39"/>
    <property type="match status" value="1"/>
</dbReference>
<accession>A0ABQ6N7T1</accession>
<evidence type="ECO:0000313" key="2">
    <source>
        <dbReference type="EMBL" id="GMI41909.1"/>
    </source>
</evidence>
<reference evidence="2 3" key="1">
    <citation type="journal article" date="2023" name="Commun. Biol.">
        <title>Genome analysis of Parmales, the sister group of diatoms, reveals the evolutionary specialization of diatoms from phago-mixotrophs to photoautotrophs.</title>
        <authorList>
            <person name="Ban H."/>
            <person name="Sato S."/>
            <person name="Yoshikawa S."/>
            <person name="Yamada K."/>
            <person name="Nakamura Y."/>
            <person name="Ichinomiya M."/>
            <person name="Sato N."/>
            <person name="Blanc-Mathieu R."/>
            <person name="Endo H."/>
            <person name="Kuwata A."/>
            <person name="Ogata H."/>
        </authorList>
    </citation>
    <scope>NUCLEOTIDE SEQUENCE [LARGE SCALE GENOMIC DNA]</scope>
</reference>
<dbReference type="EMBL" id="BRYB01002251">
    <property type="protein sequence ID" value="GMI41909.1"/>
    <property type="molecule type" value="Genomic_DNA"/>
</dbReference>
<proteinExistence type="predicted"/>
<dbReference type="PANTHER" id="PTHR14614">
    <property type="entry name" value="HEPATOCELLULAR CARCINOMA-ASSOCIATED ANTIGEN"/>
    <property type="match status" value="1"/>
</dbReference>
<dbReference type="InterPro" id="IPR019410">
    <property type="entry name" value="Methyltransf_16"/>
</dbReference>
<dbReference type="SUPFAM" id="SSF53335">
    <property type="entry name" value="S-adenosyl-L-methionine-dependent methyltransferases"/>
    <property type="match status" value="1"/>
</dbReference>